<evidence type="ECO:0000313" key="3">
    <source>
        <dbReference type="Proteomes" id="UP001301350"/>
    </source>
</evidence>
<organism evidence="2 3">
    <name type="scientific">Cyanidium caldarium</name>
    <name type="common">Red alga</name>
    <dbReference type="NCBI Taxonomy" id="2771"/>
    <lineage>
        <taxon>Eukaryota</taxon>
        <taxon>Rhodophyta</taxon>
        <taxon>Bangiophyceae</taxon>
        <taxon>Cyanidiales</taxon>
        <taxon>Cyanidiaceae</taxon>
        <taxon>Cyanidium</taxon>
    </lineage>
</organism>
<protein>
    <submittedName>
        <fullName evidence="2">Uncharacterized protein</fullName>
    </submittedName>
</protein>
<gene>
    <name evidence="2" type="ORF">CDCA_CDCA08G2480</name>
</gene>
<dbReference type="AlphaFoldDB" id="A0AAV9IWF9"/>
<feature type="region of interest" description="Disordered" evidence="1">
    <location>
        <begin position="120"/>
        <end position="139"/>
    </location>
</feature>
<dbReference type="EMBL" id="JANCYW010000008">
    <property type="protein sequence ID" value="KAK4536455.1"/>
    <property type="molecule type" value="Genomic_DNA"/>
</dbReference>
<reference evidence="2 3" key="1">
    <citation type="submission" date="2022-07" db="EMBL/GenBank/DDBJ databases">
        <title>Genome-wide signatures of adaptation to extreme environments.</title>
        <authorList>
            <person name="Cho C.H."/>
            <person name="Yoon H.S."/>
        </authorList>
    </citation>
    <scope>NUCLEOTIDE SEQUENCE [LARGE SCALE GENOMIC DNA]</scope>
    <source>
        <strain evidence="2 3">DBV 063 E5</strain>
    </source>
</reference>
<dbReference type="Proteomes" id="UP001301350">
    <property type="component" value="Unassembled WGS sequence"/>
</dbReference>
<proteinExistence type="predicted"/>
<accession>A0AAV9IWF9</accession>
<evidence type="ECO:0000313" key="2">
    <source>
        <dbReference type="EMBL" id="KAK4536455.1"/>
    </source>
</evidence>
<sequence length="158" mass="18072">MAFVTGIVSVRGAPVRSTRLAGAPAGRVQRGVHATVRMQFKRLRWNEFEDRTAYAKLPVCWAGEVPTIGALDKPVEDAEKLPESVWGQKYEKPVQLTVTPEEEEAFKSIQEYIKGQHAEELRKQAERARDPRQGNGMMSNFREEFVDSYPCLEYWNRS</sequence>
<evidence type="ECO:0000256" key="1">
    <source>
        <dbReference type="SAM" id="MobiDB-lite"/>
    </source>
</evidence>
<name>A0AAV9IWF9_CYACA</name>
<feature type="compositionally biased region" description="Basic and acidic residues" evidence="1">
    <location>
        <begin position="120"/>
        <end position="132"/>
    </location>
</feature>
<keyword evidence="3" id="KW-1185">Reference proteome</keyword>
<comment type="caution">
    <text evidence="2">The sequence shown here is derived from an EMBL/GenBank/DDBJ whole genome shotgun (WGS) entry which is preliminary data.</text>
</comment>